<keyword evidence="3" id="KW-0804">Transcription</keyword>
<dbReference type="PANTHER" id="PTHR30146">
    <property type="entry name" value="LACI-RELATED TRANSCRIPTIONAL REPRESSOR"/>
    <property type="match status" value="1"/>
</dbReference>
<feature type="domain" description="HTH cro/C1-type" evidence="5">
    <location>
        <begin position="2"/>
        <end position="26"/>
    </location>
</feature>
<dbReference type="PROSITE" id="PS50943">
    <property type="entry name" value="HTH_CROC1"/>
    <property type="match status" value="1"/>
</dbReference>
<dbReference type="PROSITE" id="PS50932">
    <property type="entry name" value="HTH_LACI_2"/>
    <property type="match status" value="1"/>
</dbReference>
<dbReference type="GO" id="GO:0003700">
    <property type="term" value="F:DNA-binding transcription factor activity"/>
    <property type="evidence" value="ECO:0007669"/>
    <property type="project" value="TreeGrafter"/>
</dbReference>
<gene>
    <name evidence="6" type="ORF">KL86CLO1_11590</name>
</gene>
<organism evidence="6">
    <name type="scientific">uncultured Eubacteriales bacterium</name>
    <dbReference type="NCBI Taxonomy" id="172733"/>
    <lineage>
        <taxon>Bacteria</taxon>
        <taxon>Bacillati</taxon>
        <taxon>Bacillota</taxon>
        <taxon>Clostridia</taxon>
        <taxon>Eubacteriales</taxon>
        <taxon>environmental samples</taxon>
    </lineage>
</organism>
<dbReference type="PANTHER" id="PTHR30146:SF109">
    <property type="entry name" value="HTH-TYPE TRANSCRIPTIONAL REGULATOR GALS"/>
    <property type="match status" value="1"/>
</dbReference>
<dbReference type="Gene3D" id="1.10.260.40">
    <property type="entry name" value="lambda repressor-like DNA-binding domains"/>
    <property type="match status" value="1"/>
</dbReference>
<dbReference type="GO" id="GO:0000976">
    <property type="term" value="F:transcription cis-regulatory region binding"/>
    <property type="evidence" value="ECO:0007669"/>
    <property type="project" value="TreeGrafter"/>
</dbReference>
<accession>A0A212JRP1</accession>
<keyword evidence="2" id="KW-0238">DNA-binding</keyword>
<dbReference type="PRINTS" id="PR00036">
    <property type="entry name" value="HTHLACI"/>
</dbReference>
<sequence length="333" mass="36594">MKKITMKDVAERAGVSVSAVSRVLNGSGYVAPDKRAAVINSLHGTGYQLRQVPPAPRVPLIGLILLRSLGGMFYASLTSALMESAAACGFHTMVMYSETLDNDALMRHLEELRNYHVSGIIIGGFGDKVIRDEVRVYLRASGVPVVLIERTGGCLGFNRVLIDNESGAYQAANRLVRQGHQQILYIVRAKDTEVENARMKGFLRAMEEADGKLTYHVRHCTDTSVEIARQAAEQAFGACPGITGVMTWSDNYAAGVLQYLYRHQLRVPEDVEVIGFDDTLAPSLTPPLSSVHMPILEMAQAAMEMITENQGRVKDAFAKTVTLEPRLTLRGWE</sequence>
<dbReference type="CDD" id="cd06267">
    <property type="entry name" value="PBP1_LacI_sugar_binding-like"/>
    <property type="match status" value="1"/>
</dbReference>
<evidence type="ECO:0000259" key="4">
    <source>
        <dbReference type="PROSITE" id="PS50932"/>
    </source>
</evidence>
<evidence type="ECO:0000256" key="1">
    <source>
        <dbReference type="ARBA" id="ARBA00023015"/>
    </source>
</evidence>
<feature type="domain" description="HTH lacI-type" evidence="4">
    <location>
        <begin position="4"/>
        <end position="38"/>
    </location>
</feature>
<dbReference type="InterPro" id="IPR000843">
    <property type="entry name" value="HTH_LacI"/>
</dbReference>
<dbReference type="CDD" id="cd01392">
    <property type="entry name" value="HTH_LacI"/>
    <property type="match status" value="1"/>
</dbReference>
<dbReference type="InterPro" id="IPR010982">
    <property type="entry name" value="Lambda_DNA-bd_dom_sf"/>
</dbReference>
<dbReference type="InterPro" id="IPR001387">
    <property type="entry name" value="Cro/C1-type_HTH"/>
</dbReference>
<dbReference type="SUPFAM" id="SSF53822">
    <property type="entry name" value="Periplasmic binding protein-like I"/>
    <property type="match status" value="1"/>
</dbReference>
<dbReference type="Gene3D" id="3.40.50.2300">
    <property type="match status" value="2"/>
</dbReference>
<evidence type="ECO:0000313" key="6">
    <source>
        <dbReference type="EMBL" id="SBW02087.1"/>
    </source>
</evidence>
<evidence type="ECO:0000259" key="5">
    <source>
        <dbReference type="PROSITE" id="PS50943"/>
    </source>
</evidence>
<protein>
    <submittedName>
        <fullName evidence="6">Uncharacterized protein</fullName>
    </submittedName>
</protein>
<evidence type="ECO:0000256" key="3">
    <source>
        <dbReference type="ARBA" id="ARBA00023163"/>
    </source>
</evidence>
<reference evidence="6" key="1">
    <citation type="submission" date="2016-04" db="EMBL/GenBank/DDBJ databases">
        <authorList>
            <person name="Evans L.H."/>
            <person name="Alamgir A."/>
            <person name="Owens N."/>
            <person name="Weber N.D."/>
            <person name="Virtaneva K."/>
            <person name="Barbian K."/>
            <person name="Babar A."/>
            <person name="Rosenke K."/>
        </authorList>
    </citation>
    <scope>NUCLEOTIDE SEQUENCE</scope>
    <source>
        <strain evidence="6">86</strain>
    </source>
</reference>
<dbReference type="EMBL" id="FLUN01000001">
    <property type="protein sequence ID" value="SBW02087.1"/>
    <property type="molecule type" value="Genomic_DNA"/>
</dbReference>
<dbReference type="InterPro" id="IPR028082">
    <property type="entry name" value="Peripla_BP_I"/>
</dbReference>
<dbReference type="SUPFAM" id="SSF47413">
    <property type="entry name" value="lambda repressor-like DNA-binding domains"/>
    <property type="match status" value="1"/>
</dbReference>
<dbReference type="Pfam" id="PF00356">
    <property type="entry name" value="LacI"/>
    <property type="match status" value="1"/>
</dbReference>
<dbReference type="Pfam" id="PF13377">
    <property type="entry name" value="Peripla_BP_3"/>
    <property type="match status" value="1"/>
</dbReference>
<dbReference type="PROSITE" id="PS00356">
    <property type="entry name" value="HTH_LACI_1"/>
    <property type="match status" value="1"/>
</dbReference>
<name>A0A212JRP1_9FIRM</name>
<evidence type="ECO:0000256" key="2">
    <source>
        <dbReference type="ARBA" id="ARBA00023125"/>
    </source>
</evidence>
<dbReference type="SMART" id="SM00354">
    <property type="entry name" value="HTH_LACI"/>
    <property type="match status" value="1"/>
</dbReference>
<keyword evidence="1" id="KW-0805">Transcription regulation</keyword>
<dbReference type="AlphaFoldDB" id="A0A212JRP1"/>
<dbReference type="InterPro" id="IPR046335">
    <property type="entry name" value="LacI/GalR-like_sensor"/>
</dbReference>
<proteinExistence type="predicted"/>